<keyword evidence="4" id="KW-1185">Reference proteome</keyword>
<evidence type="ECO:0000313" key="3">
    <source>
        <dbReference type="EMBL" id="KAF5686274.1"/>
    </source>
</evidence>
<feature type="compositionally biased region" description="Polar residues" evidence="2">
    <location>
        <begin position="688"/>
        <end position="700"/>
    </location>
</feature>
<comment type="caution">
    <text evidence="3">The sequence shown here is derived from an EMBL/GenBank/DDBJ whole genome shotgun (WGS) entry which is preliminary data.</text>
</comment>
<accession>A0A8H5U987</accession>
<name>A0A8H5U987_FUSCI</name>
<dbReference type="Proteomes" id="UP000572754">
    <property type="component" value="Unassembled WGS sequence"/>
</dbReference>
<evidence type="ECO:0000256" key="2">
    <source>
        <dbReference type="SAM" id="MobiDB-lite"/>
    </source>
</evidence>
<feature type="region of interest" description="Disordered" evidence="2">
    <location>
        <begin position="1"/>
        <end position="99"/>
    </location>
</feature>
<evidence type="ECO:0008006" key="5">
    <source>
        <dbReference type="Google" id="ProtNLM"/>
    </source>
</evidence>
<evidence type="ECO:0000256" key="1">
    <source>
        <dbReference type="SAM" id="Coils"/>
    </source>
</evidence>
<feature type="compositionally biased region" description="Low complexity" evidence="2">
    <location>
        <begin position="53"/>
        <end position="72"/>
    </location>
</feature>
<feature type="compositionally biased region" description="Basic and acidic residues" evidence="2">
    <location>
        <begin position="620"/>
        <end position="635"/>
    </location>
</feature>
<organism evidence="3 4">
    <name type="scientific">Fusarium circinatum</name>
    <name type="common">Pitch canker fungus</name>
    <name type="synonym">Gibberella circinata</name>
    <dbReference type="NCBI Taxonomy" id="48490"/>
    <lineage>
        <taxon>Eukaryota</taxon>
        <taxon>Fungi</taxon>
        <taxon>Dikarya</taxon>
        <taxon>Ascomycota</taxon>
        <taxon>Pezizomycotina</taxon>
        <taxon>Sordariomycetes</taxon>
        <taxon>Hypocreomycetidae</taxon>
        <taxon>Hypocreales</taxon>
        <taxon>Nectriaceae</taxon>
        <taxon>Fusarium</taxon>
        <taxon>Fusarium fujikuroi species complex</taxon>
    </lineage>
</organism>
<sequence length="794" mass="89887">MLKQRGSGQVRFMDQRPTSKRTTVETDDSSENNEQNSSDESGYWFDDEDEIQPSDSASASAAPENPSTSSNARDTDLPKHRKLNDLSQGWSNTGLDGHPLVQHQYTYQGAGPAPTQPQHPKYQRTERYGPHVMHENRPYPSYNLNYPTAPKMQDIGVPGNVVQPSAYAYQTAKTTNYYNHQTRPPLPPRIPTELSIGSSISRAPLPPSSLLSYRVPSLPREDPEKLALLAELDKIKMMEANAKAVEEQRETEAKIRKEAEEAFHRRMEDMKLAQEEAKKEIDRARLEAETAAKARMEIERQAQEKRAEEHGRAMADGEKAAMERLRAEREAEEERSKRFNEFARNLEKEVRLKVEMEKRAERAEQDAKAKQSEDLERLAKLKMIQSMDEIVSLTRKRVLNDLLTDGESVGSKNRQDWLVETRNETMERSVLPTEKGQLSIPRPSTQRRYATVSTVRSGSNASVKLPSASPTPSWKRKHPEAPDPWASGSESDDEVTPSRAGTGTQQPREANRSSRPSIFERQEQRTYQKGATPWIEDFVDHIADAVIERLMHSPYKEIWTHRHSHTGQYPRRHVRPSPDPFITAPNPFPSARPFCNVETLEVDETSNYTQGPPPCGPSRRFYEAPKPEPKPEHLRGQSIRGPTSTPSIDLAGHETLSSHDVPIPTVERRATTLRSPQSGPPPPLEGWLNSSTKFGSQTSYSDVDTITQETSTIRGEMPDSSNPAWKHRRPWIQDVVSEPGDRHRVEEGFGKVEKHSLHPYLADKEEGVDLQKAYEYVFQDVEPVPAGVKMRAGY</sequence>
<protein>
    <recommendedName>
        <fullName evidence="5">Reticulocyte-binding protein 2</fullName>
    </recommendedName>
</protein>
<feature type="coiled-coil region" evidence="1">
    <location>
        <begin position="228"/>
        <end position="373"/>
    </location>
</feature>
<feature type="region of interest" description="Disordered" evidence="2">
    <location>
        <begin position="428"/>
        <end position="527"/>
    </location>
</feature>
<evidence type="ECO:0000313" key="4">
    <source>
        <dbReference type="Proteomes" id="UP000572754"/>
    </source>
</evidence>
<dbReference type="AlphaFoldDB" id="A0A8H5U987"/>
<feature type="region of interest" description="Disordered" evidence="2">
    <location>
        <begin position="604"/>
        <end position="700"/>
    </location>
</feature>
<feature type="compositionally biased region" description="Polar residues" evidence="2">
    <location>
        <begin position="442"/>
        <end position="472"/>
    </location>
</feature>
<reference evidence="4" key="1">
    <citation type="journal article" date="2020" name="BMC Genomics">
        <title>Correction to: Identification and distribution of gene clusters required for synthesis of sphingolipid metabolism inhibitors in diverse species of the filamentous fungus Fusarium.</title>
        <authorList>
            <person name="Kim H.S."/>
            <person name="Lohmar J.M."/>
            <person name="Busman M."/>
            <person name="Brown D.W."/>
            <person name="Naumann T.A."/>
            <person name="Divon H.H."/>
            <person name="Lysoe E."/>
            <person name="Uhlig S."/>
            <person name="Proctor R.H."/>
        </authorList>
    </citation>
    <scope>NUCLEOTIDE SEQUENCE [LARGE SCALE GENOMIC DNA]</scope>
    <source>
        <strain evidence="4">NRRL 25331</strain>
    </source>
</reference>
<keyword evidence="1" id="KW-0175">Coiled coil</keyword>
<gene>
    <name evidence="3" type="ORF">FCIRC_2992</name>
</gene>
<feature type="compositionally biased region" description="Polar residues" evidence="2">
    <location>
        <begin position="499"/>
        <end position="516"/>
    </location>
</feature>
<proteinExistence type="predicted"/>
<reference evidence="3 4" key="2">
    <citation type="submission" date="2020-05" db="EMBL/GenBank/DDBJ databases">
        <title>Identification and distribution of gene clusters putatively required for synthesis of sphingolipid metabolism inhibitors in phylogenetically diverse species of the filamentous fungus Fusarium.</title>
        <authorList>
            <person name="Kim H.-S."/>
            <person name="Busman M."/>
            <person name="Brown D.W."/>
            <person name="Divon H."/>
            <person name="Uhlig S."/>
            <person name="Proctor R.H."/>
        </authorList>
    </citation>
    <scope>NUCLEOTIDE SEQUENCE [LARGE SCALE GENOMIC DNA]</scope>
    <source>
        <strain evidence="3 4">NRRL 25331</strain>
    </source>
</reference>
<dbReference type="EMBL" id="JAAQPE010000097">
    <property type="protein sequence ID" value="KAF5686274.1"/>
    <property type="molecule type" value="Genomic_DNA"/>
</dbReference>
<feature type="compositionally biased region" description="Low complexity" evidence="2">
    <location>
        <begin position="32"/>
        <end position="41"/>
    </location>
</feature>
<feature type="compositionally biased region" description="Polar residues" evidence="2">
    <location>
        <begin position="85"/>
        <end position="94"/>
    </location>
</feature>
<dbReference type="CDD" id="cd06503">
    <property type="entry name" value="ATP-synt_Fo_b"/>
    <property type="match status" value="1"/>
</dbReference>